<reference evidence="1 2" key="1">
    <citation type="journal article" date="2021" name="Commun. Biol.">
        <title>The genome of Shorea leprosula (Dipterocarpaceae) highlights the ecological relevance of drought in aseasonal tropical rainforests.</title>
        <authorList>
            <person name="Ng K.K.S."/>
            <person name="Kobayashi M.J."/>
            <person name="Fawcett J.A."/>
            <person name="Hatakeyama M."/>
            <person name="Paape T."/>
            <person name="Ng C.H."/>
            <person name="Ang C.C."/>
            <person name="Tnah L.H."/>
            <person name="Lee C.T."/>
            <person name="Nishiyama T."/>
            <person name="Sese J."/>
            <person name="O'Brien M.J."/>
            <person name="Copetti D."/>
            <person name="Mohd Noor M.I."/>
            <person name="Ong R.C."/>
            <person name="Putra M."/>
            <person name="Sireger I.Z."/>
            <person name="Indrioko S."/>
            <person name="Kosugi Y."/>
            <person name="Izuno A."/>
            <person name="Isagi Y."/>
            <person name="Lee S.L."/>
            <person name="Shimizu K.K."/>
        </authorList>
    </citation>
    <scope>NUCLEOTIDE SEQUENCE [LARGE SCALE GENOMIC DNA]</scope>
    <source>
        <strain evidence="1">214</strain>
    </source>
</reference>
<dbReference type="Proteomes" id="UP001054252">
    <property type="component" value="Unassembled WGS sequence"/>
</dbReference>
<accession>A0AAV5J6Z8</accession>
<organism evidence="1 2">
    <name type="scientific">Rubroshorea leprosula</name>
    <dbReference type="NCBI Taxonomy" id="152421"/>
    <lineage>
        <taxon>Eukaryota</taxon>
        <taxon>Viridiplantae</taxon>
        <taxon>Streptophyta</taxon>
        <taxon>Embryophyta</taxon>
        <taxon>Tracheophyta</taxon>
        <taxon>Spermatophyta</taxon>
        <taxon>Magnoliopsida</taxon>
        <taxon>eudicotyledons</taxon>
        <taxon>Gunneridae</taxon>
        <taxon>Pentapetalae</taxon>
        <taxon>rosids</taxon>
        <taxon>malvids</taxon>
        <taxon>Malvales</taxon>
        <taxon>Dipterocarpaceae</taxon>
        <taxon>Rubroshorea</taxon>
    </lineage>
</organism>
<evidence type="ECO:0000313" key="2">
    <source>
        <dbReference type="Proteomes" id="UP001054252"/>
    </source>
</evidence>
<evidence type="ECO:0000313" key="1">
    <source>
        <dbReference type="EMBL" id="GKV08308.1"/>
    </source>
</evidence>
<dbReference type="EMBL" id="BPVZ01000028">
    <property type="protein sequence ID" value="GKV08308.1"/>
    <property type="molecule type" value="Genomic_DNA"/>
</dbReference>
<name>A0AAV5J6Z8_9ROSI</name>
<gene>
    <name evidence="1" type="ORF">SLEP1_g19959</name>
</gene>
<protein>
    <submittedName>
        <fullName evidence="1">Uncharacterized protein</fullName>
    </submittedName>
</protein>
<keyword evidence="2" id="KW-1185">Reference proteome</keyword>
<dbReference type="AlphaFoldDB" id="A0AAV5J6Z8"/>
<comment type="caution">
    <text evidence="1">The sequence shown here is derived from an EMBL/GenBank/DDBJ whole genome shotgun (WGS) entry which is preliminary data.</text>
</comment>
<sequence>MSENWFFDQNFNLIEDNFFDDVNFDPSLDDVNLDQSLNDINLEGDNNVSAEKWDADFQSLEPPPPMFYGDSCSAGLDENQSVSSTQDRDAYLGFCSSVNGML</sequence>
<proteinExistence type="predicted"/>